<dbReference type="Gene3D" id="3.50.50.60">
    <property type="entry name" value="FAD/NAD(P)-binding domain"/>
    <property type="match status" value="1"/>
</dbReference>
<accession>A0A537JNZ0</accession>
<evidence type="ECO:0000313" key="2">
    <source>
        <dbReference type="Proteomes" id="UP000320048"/>
    </source>
</evidence>
<dbReference type="Pfam" id="PF13450">
    <property type="entry name" value="NAD_binding_8"/>
    <property type="match status" value="1"/>
</dbReference>
<dbReference type="Proteomes" id="UP000320048">
    <property type="component" value="Unassembled WGS sequence"/>
</dbReference>
<proteinExistence type="predicted"/>
<protein>
    <submittedName>
        <fullName evidence="1">FAD-dependent oxidoreductase</fullName>
    </submittedName>
</protein>
<dbReference type="PANTHER" id="PTHR42923:SF3">
    <property type="entry name" value="PROTOPORPHYRINOGEN OXIDASE"/>
    <property type="match status" value="1"/>
</dbReference>
<sequence>MVIPASQDGDYEVVIVGGGIAGLSAAWELRDRNIIVFEAADRVGGRMRSESRMQY</sequence>
<comment type="caution">
    <text evidence="1">The sequence shown here is derived from an EMBL/GenBank/DDBJ whole genome shotgun (WGS) entry which is preliminary data.</text>
</comment>
<dbReference type="EMBL" id="VBAO01000013">
    <property type="protein sequence ID" value="TMI84876.1"/>
    <property type="molecule type" value="Genomic_DNA"/>
</dbReference>
<dbReference type="SUPFAM" id="SSF51905">
    <property type="entry name" value="FAD/NAD(P)-binding domain"/>
    <property type="match status" value="1"/>
</dbReference>
<organism evidence="1 2">
    <name type="scientific">Candidatus Segetimicrobium genomatis</name>
    <dbReference type="NCBI Taxonomy" id="2569760"/>
    <lineage>
        <taxon>Bacteria</taxon>
        <taxon>Bacillati</taxon>
        <taxon>Candidatus Sysuimicrobiota</taxon>
        <taxon>Candidatus Sysuimicrobiia</taxon>
        <taxon>Candidatus Sysuimicrobiales</taxon>
        <taxon>Candidatus Segetimicrobiaceae</taxon>
        <taxon>Candidatus Segetimicrobium</taxon>
    </lineage>
</organism>
<dbReference type="AlphaFoldDB" id="A0A537JNZ0"/>
<dbReference type="PANTHER" id="PTHR42923">
    <property type="entry name" value="PROTOPORPHYRINOGEN OXIDASE"/>
    <property type="match status" value="1"/>
</dbReference>
<evidence type="ECO:0000313" key="1">
    <source>
        <dbReference type="EMBL" id="TMI84876.1"/>
    </source>
</evidence>
<reference evidence="1 2" key="1">
    <citation type="journal article" date="2019" name="Nat. Microbiol.">
        <title>Mediterranean grassland soil C-N compound turnover is dependent on rainfall and depth, and is mediated by genomically divergent microorganisms.</title>
        <authorList>
            <person name="Diamond S."/>
            <person name="Andeer P.F."/>
            <person name="Li Z."/>
            <person name="Crits-Christoph A."/>
            <person name="Burstein D."/>
            <person name="Anantharaman K."/>
            <person name="Lane K.R."/>
            <person name="Thomas B.C."/>
            <person name="Pan C."/>
            <person name="Northen T.R."/>
            <person name="Banfield J.F."/>
        </authorList>
    </citation>
    <scope>NUCLEOTIDE SEQUENCE [LARGE SCALE GENOMIC DNA]</scope>
    <source>
        <strain evidence="1">NP_7</strain>
    </source>
</reference>
<dbReference type="InterPro" id="IPR050464">
    <property type="entry name" value="Zeta_carotene_desat/Oxidored"/>
</dbReference>
<gene>
    <name evidence="1" type="ORF">E6H04_00470</name>
</gene>
<dbReference type="InterPro" id="IPR036188">
    <property type="entry name" value="FAD/NAD-bd_sf"/>
</dbReference>
<dbReference type="GO" id="GO:0016491">
    <property type="term" value="F:oxidoreductase activity"/>
    <property type="evidence" value="ECO:0007669"/>
    <property type="project" value="TreeGrafter"/>
</dbReference>
<name>A0A537JNZ0_9BACT</name>